<organism evidence="11 12">
    <name type="scientific">Wallemia mellicola</name>
    <dbReference type="NCBI Taxonomy" id="1708541"/>
    <lineage>
        <taxon>Eukaryota</taxon>
        <taxon>Fungi</taxon>
        <taxon>Dikarya</taxon>
        <taxon>Basidiomycota</taxon>
        <taxon>Wallemiomycotina</taxon>
        <taxon>Wallemiomycetes</taxon>
        <taxon>Wallemiales</taxon>
        <taxon>Wallemiaceae</taxon>
        <taxon>Wallemia</taxon>
    </lineage>
</organism>
<dbReference type="GO" id="GO:0005778">
    <property type="term" value="C:peroxisomal membrane"/>
    <property type="evidence" value="ECO:0007669"/>
    <property type="project" value="TreeGrafter"/>
</dbReference>
<dbReference type="InterPro" id="IPR016543">
    <property type="entry name" value="Fis1"/>
</dbReference>
<keyword evidence="4 10" id="KW-0812">Transmembrane</keyword>
<dbReference type="InterPro" id="IPR011990">
    <property type="entry name" value="TPR-like_helical_dom_sf"/>
</dbReference>
<accession>A0A4T0NJY8</accession>
<evidence type="ECO:0000256" key="9">
    <source>
        <dbReference type="PIRNR" id="PIRNR008835"/>
    </source>
</evidence>
<evidence type="ECO:0000256" key="10">
    <source>
        <dbReference type="SAM" id="Phobius"/>
    </source>
</evidence>
<evidence type="ECO:0000256" key="8">
    <source>
        <dbReference type="ARBA" id="ARBA00023136"/>
    </source>
</evidence>
<comment type="subcellular location">
    <subcellularLocation>
        <location evidence="1">Mitochondrion outer membrane</location>
        <topology evidence="1">Single-pass membrane protein</topology>
    </subcellularLocation>
</comment>
<keyword evidence="6 10" id="KW-1133">Transmembrane helix</keyword>
<evidence type="ECO:0000313" key="11">
    <source>
        <dbReference type="EMBL" id="TIB97409.1"/>
    </source>
</evidence>
<dbReference type="EMBL" id="SPRH01000048">
    <property type="protein sequence ID" value="TIB97409.1"/>
    <property type="molecule type" value="Genomic_DNA"/>
</dbReference>
<reference evidence="11 12" key="1">
    <citation type="submission" date="2019-03" db="EMBL/GenBank/DDBJ databases">
        <title>Sequencing 25 genomes of Wallemia mellicola.</title>
        <authorList>
            <person name="Gostincar C."/>
        </authorList>
    </citation>
    <scope>NUCLEOTIDE SEQUENCE [LARGE SCALE GENOMIC DNA]</scope>
    <source>
        <strain evidence="11 12">EXF-1262</strain>
    </source>
</reference>
<comment type="function">
    <text evidence="9">Has a role in mitochondrial fission.</text>
</comment>
<comment type="caution">
    <text evidence="11">The sequence shown here is derived from an EMBL/GenBank/DDBJ whole genome shotgun (WGS) entry which is preliminary data.</text>
</comment>
<dbReference type="InterPro" id="IPR028058">
    <property type="entry name" value="Fis1_TPR_N"/>
</dbReference>
<evidence type="ECO:0000256" key="1">
    <source>
        <dbReference type="ARBA" id="ARBA00004572"/>
    </source>
</evidence>
<sequence>MNPIMCFYTIILMSSSDLPFAVDVNTPLSASELEVLRSQYDKEIQAGHLSVQTSFNLAWGLVKSKKKEEVLEGVSILSDIYKQEPFRRRECLYYLALGYYKVSNYQDAKKFNDLLLSKEPNNLQARSLNELIDRAWAKEGYIGLAIGGGAVTLGALLIGSLLRHRR</sequence>
<dbReference type="PIRSF" id="PIRSF008835">
    <property type="entry name" value="TPR_repeat_11_Fis1"/>
    <property type="match status" value="1"/>
</dbReference>
<evidence type="ECO:0000256" key="2">
    <source>
        <dbReference type="ARBA" id="ARBA00008937"/>
    </source>
</evidence>
<dbReference type="Pfam" id="PF14852">
    <property type="entry name" value="Fis1_TPR_N"/>
    <property type="match status" value="1"/>
</dbReference>
<dbReference type="GO" id="GO:0005741">
    <property type="term" value="C:mitochondrial outer membrane"/>
    <property type="evidence" value="ECO:0007669"/>
    <property type="project" value="UniProtKB-SubCell"/>
</dbReference>
<gene>
    <name evidence="11" type="ORF">E3Q17_03427</name>
</gene>
<dbReference type="SUPFAM" id="SSF48452">
    <property type="entry name" value="TPR-like"/>
    <property type="match status" value="1"/>
</dbReference>
<protein>
    <recommendedName>
        <fullName evidence="3 9">Mitochondrial fission 1 protein</fullName>
    </recommendedName>
</protein>
<dbReference type="Proteomes" id="UP000307169">
    <property type="component" value="Unassembled WGS sequence"/>
</dbReference>
<evidence type="ECO:0000256" key="7">
    <source>
        <dbReference type="ARBA" id="ARBA00023128"/>
    </source>
</evidence>
<dbReference type="InterPro" id="IPR028061">
    <property type="entry name" value="Fis1_TPR_C"/>
</dbReference>
<dbReference type="GO" id="GO:0016559">
    <property type="term" value="P:peroxisome fission"/>
    <property type="evidence" value="ECO:0007669"/>
    <property type="project" value="TreeGrafter"/>
</dbReference>
<name>A0A4T0NJY8_9BASI</name>
<keyword evidence="7 9" id="KW-0496">Mitochondrion</keyword>
<evidence type="ECO:0000256" key="4">
    <source>
        <dbReference type="ARBA" id="ARBA00022692"/>
    </source>
</evidence>
<evidence type="ECO:0000313" key="12">
    <source>
        <dbReference type="Proteomes" id="UP000307169"/>
    </source>
</evidence>
<feature type="transmembrane region" description="Helical" evidence="10">
    <location>
        <begin position="141"/>
        <end position="162"/>
    </location>
</feature>
<dbReference type="AlphaFoldDB" id="A0A4T0NJY8"/>
<evidence type="ECO:0000256" key="5">
    <source>
        <dbReference type="ARBA" id="ARBA00022787"/>
    </source>
</evidence>
<keyword evidence="8 9" id="KW-0472">Membrane</keyword>
<proteinExistence type="inferred from homology"/>
<dbReference type="Pfam" id="PF14853">
    <property type="entry name" value="Fis1_TPR_C"/>
    <property type="match status" value="1"/>
</dbReference>
<dbReference type="PANTHER" id="PTHR13247">
    <property type="entry name" value="TETRATRICOPEPTIDE REPEAT PROTEIN 11 TPR REPEAT PROTEIN 11"/>
    <property type="match status" value="1"/>
</dbReference>
<evidence type="ECO:0000256" key="6">
    <source>
        <dbReference type="ARBA" id="ARBA00022989"/>
    </source>
</evidence>
<dbReference type="InterPro" id="IPR033745">
    <property type="entry name" value="Fis1_cytosol"/>
</dbReference>
<comment type="domain">
    <text evidence="9">The C-terminus is required for mitochondrial localization, while the N-terminus is necessary for mitochondrial fission.</text>
</comment>
<dbReference type="PANTHER" id="PTHR13247:SF0">
    <property type="entry name" value="MITOCHONDRIAL FISSION 1 PROTEIN"/>
    <property type="match status" value="1"/>
</dbReference>
<dbReference type="GO" id="GO:0000422">
    <property type="term" value="P:autophagy of mitochondrion"/>
    <property type="evidence" value="ECO:0007669"/>
    <property type="project" value="TreeGrafter"/>
</dbReference>
<keyword evidence="5 9" id="KW-1000">Mitochondrion outer membrane</keyword>
<dbReference type="GO" id="GO:0000266">
    <property type="term" value="P:mitochondrial fission"/>
    <property type="evidence" value="ECO:0007669"/>
    <property type="project" value="UniProtKB-UniRule"/>
</dbReference>
<comment type="similarity">
    <text evidence="2 9">Belongs to the FIS1 family.</text>
</comment>
<dbReference type="CDD" id="cd12212">
    <property type="entry name" value="Fis1"/>
    <property type="match status" value="1"/>
</dbReference>
<evidence type="ECO:0000256" key="3">
    <source>
        <dbReference type="ARBA" id="ARBA00014314"/>
    </source>
</evidence>
<dbReference type="Gene3D" id="1.25.40.10">
    <property type="entry name" value="Tetratricopeptide repeat domain"/>
    <property type="match status" value="1"/>
</dbReference>